<protein>
    <submittedName>
        <fullName evidence="3">CCHC-type domain-containing protein</fullName>
    </submittedName>
</protein>
<keyword evidence="4" id="KW-1185">Reference proteome</keyword>
<dbReference type="EMBL" id="CAMXCT030002535">
    <property type="protein sequence ID" value="CAL4786064.1"/>
    <property type="molecule type" value="Genomic_DNA"/>
</dbReference>
<sequence length="1025" mass="115261">MRPSLQQSSWLSRQRGIAARTGRPGQGVEKKSQSQHEMLREGYEEIRPRLCPSICLACARVARCVRKENMATDKDQDGIDHKIPTWNGDWTTFSDYVLRVELRADATKKDDKFLLGPRLAGNLTGRAFDALGEVNREELRKEGGWKYLLEFLESKRGEEKIDVLGDLFTEFFVKKESHRKDGEDLTDYEPRFRQLVRRLDKAVADTGSTGKIPQSCTGRAESYKLDDIMAALKKMWSGGGLCAKDLERKKRKDGQTYVAHQTSEPSIYHETEETYEKESVTEELEEQAILEDAKAWYQEALDALLEEPEDSTILATFKEARKALDAARTARGFYPVRNPNARREGSKGFGKKGYSGKGGDNPHADKQCLRCGKRGHIARNGPQRPQQGRGSAEGNGGIGFVEQLELLGFAAADEIYVDRQQHKRFTFGNNASAAALGKAYVNVGLFGHQLEVEVHLVEGATPFLLSAKFLADLNAVEEAGGRAVALGLQNGYDLTTRTIHRNLGHPCQSTMLRLLRDAGADDAPRYRLNSKRPADELFQPPLKCLSTKTLLSFDLMATKMDLKTLYQKSQEGNESEEIQQFQNLSMEEMGQEVMSFGKYQKKTFPVAYEDKGYVKWCVEHADYDKSCQGMKKWLVYLRRRLEMELQEKEANGSGGPPKMPVSSVRNKAKTAPHTHLPDKVVETKIPMDLMSEMSREWDPVETTKLEILEGELMQVSSRLDQVEGLHHRMNQVEGVLQEILSVMKSKVGVDGQRCDFSDLVGSSAVVELVFQIAPRDIHSRRGEQSELDEEIYDLPPPEVRAHLQMTPTQILRIAKAIYGLLNEISDIVLSQERRAQTQDPISTQEKTEMRQRLGALNWRVLRHVQEDQVVCKLMLADCNGNGLGAFVLLVAAAGGVVRHSDTVVSFRCDVTFVFLVRGRRNLQDDQIFEIPPPSSAVQPQFMLVILSVSLLGVWWCCKRNETLPPVVEVQGFQIPVDQLIHTKDPRTAYLLLFAAGLVGCHHFYLDRLLHGCLAATRLTVGISIH</sequence>
<dbReference type="AlphaFoldDB" id="A0A9P1G668"/>
<name>A0A9P1G668_9DINO</name>
<accession>A0A9P1G668</accession>
<comment type="caution">
    <text evidence="2">The sequence shown here is derived from an EMBL/GenBank/DDBJ whole genome shotgun (WGS) entry which is preliminary data.</text>
</comment>
<feature type="compositionally biased region" description="Gly residues" evidence="1">
    <location>
        <begin position="347"/>
        <end position="359"/>
    </location>
</feature>
<dbReference type="EMBL" id="CAMXCT020002535">
    <property type="protein sequence ID" value="CAL1152127.1"/>
    <property type="molecule type" value="Genomic_DNA"/>
</dbReference>
<organism evidence="2">
    <name type="scientific">Cladocopium goreaui</name>
    <dbReference type="NCBI Taxonomy" id="2562237"/>
    <lineage>
        <taxon>Eukaryota</taxon>
        <taxon>Sar</taxon>
        <taxon>Alveolata</taxon>
        <taxon>Dinophyceae</taxon>
        <taxon>Suessiales</taxon>
        <taxon>Symbiodiniaceae</taxon>
        <taxon>Cladocopium</taxon>
    </lineage>
</organism>
<feature type="region of interest" description="Disordered" evidence="1">
    <location>
        <begin position="336"/>
        <end position="395"/>
    </location>
</feature>
<feature type="compositionally biased region" description="Low complexity" evidence="1">
    <location>
        <begin position="1"/>
        <end position="15"/>
    </location>
</feature>
<feature type="region of interest" description="Disordered" evidence="1">
    <location>
        <begin position="1"/>
        <end position="36"/>
    </location>
</feature>
<proteinExistence type="predicted"/>
<dbReference type="Proteomes" id="UP001152797">
    <property type="component" value="Unassembled WGS sequence"/>
</dbReference>
<reference evidence="2" key="1">
    <citation type="submission" date="2022-10" db="EMBL/GenBank/DDBJ databases">
        <authorList>
            <person name="Chen Y."/>
            <person name="Dougan E. K."/>
            <person name="Chan C."/>
            <person name="Rhodes N."/>
            <person name="Thang M."/>
        </authorList>
    </citation>
    <scope>NUCLEOTIDE SEQUENCE</scope>
</reference>
<reference evidence="3 4" key="2">
    <citation type="submission" date="2024-05" db="EMBL/GenBank/DDBJ databases">
        <authorList>
            <person name="Chen Y."/>
            <person name="Shah S."/>
            <person name="Dougan E. K."/>
            <person name="Thang M."/>
            <person name="Chan C."/>
        </authorList>
    </citation>
    <scope>NUCLEOTIDE SEQUENCE [LARGE SCALE GENOMIC DNA]</scope>
</reference>
<evidence type="ECO:0000313" key="2">
    <source>
        <dbReference type="EMBL" id="CAI3998752.1"/>
    </source>
</evidence>
<evidence type="ECO:0000256" key="1">
    <source>
        <dbReference type="SAM" id="MobiDB-lite"/>
    </source>
</evidence>
<dbReference type="EMBL" id="CAMXCT010002535">
    <property type="protein sequence ID" value="CAI3998752.1"/>
    <property type="molecule type" value="Genomic_DNA"/>
</dbReference>
<evidence type="ECO:0000313" key="4">
    <source>
        <dbReference type="Proteomes" id="UP001152797"/>
    </source>
</evidence>
<gene>
    <name evidence="2" type="ORF">C1SCF055_LOCUS25024</name>
</gene>
<evidence type="ECO:0000313" key="3">
    <source>
        <dbReference type="EMBL" id="CAL4786064.1"/>
    </source>
</evidence>